<dbReference type="InterPro" id="IPR036259">
    <property type="entry name" value="MFS_trans_sf"/>
</dbReference>
<gene>
    <name evidence="8" type="ORF">DXA38_19790</name>
</gene>
<feature type="transmembrane region" description="Helical" evidence="6">
    <location>
        <begin position="350"/>
        <end position="370"/>
    </location>
</feature>
<dbReference type="GO" id="GO:0022857">
    <property type="term" value="F:transmembrane transporter activity"/>
    <property type="evidence" value="ECO:0007669"/>
    <property type="project" value="InterPro"/>
</dbReference>
<evidence type="ECO:0000256" key="2">
    <source>
        <dbReference type="ARBA" id="ARBA00022448"/>
    </source>
</evidence>
<reference evidence="8 9" key="1">
    <citation type="submission" date="2018-08" db="EMBL/GenBank/DDBJ databases">
        <title>A genome reference for cultivated species of the human gut microbiota.</title>
        <authorList>
            <person name="Zou Y."/>
            <person name="Xue W."/>
            <person name="Luo G."/>
        </authorList>
    </citation>
    <scope>NUCLEOTIDE SEQUENCE [LARGE SCALE GENOMIC DNA]</scope>
    <source>
        <strain evidence="8 9">OF01-2LB</strain>
    </source>
</reference>
<dbReference type="InterPro" id="IPR011701">
    <property type="entry name" value="MFS"/>
</dbReference>
<dbReference type="GO" id="GO:0005886">
    <property type="term" value="C:plasma membrane"/>
    <property type="evidence" value="ECO:0007669"/>
    <property type="project" value="UniProtKB-SubCell"/>
</dbReference>
<keyword evidence="5 6" id="KW-0472">Membrane</keyword>
<feature type="transmembrane region" description="Helical" evidence="6">
    <location>
        <begin position="317"/>
        <end position="338"/>
    </location>
</feature>
<evidence type="ECO:0000256" key="6">
    <source>
        <dbReference type="SAM" id="Phobius"/>
    </source>
</evidence>
<dbReference type="AlphaFoldDB" id="A0A3E2VJH0"/>
<dbReference type="PANTHER" id="PTHR42718:SF9">
    <property type="entry name" value="MAJOR FACILITATOR SUPERFAMILY MULTIDRUG TRANSPORTER MFSC"/>
    <property type="match status" value="1"/>
</dbReference>
<feature type="transmembrane region" description="Helical" evidence="6">
    <location>
        <begin position="505"/>
        <end position="526"/>
    </location>
</feature>
<dbReference type="Gene3D" id="1.20.1250.20">
    <property type="entry name" value="MFS general substrate transporter like domains"/>
    <property type="match status" value="2"/>
</dbReference>
<comment type="caution">
    <text evidence="8">The sequence shown here is derived from an EMBL/GenBank/DDBJ whole genome shotgun (WGS) entry which is preliminary data.</text>
</comment>
<dbReference type="SUPFAM" id="SSF103473">
    <property type="entry name" value="MFS general substrate transporter"/>
    <property type="match status" value="1"/>
</dbReference>
<feature type="transmembrane region" description="Helical" evidence="6">
    <location>
        <begin position="139"/>
        <end position="162"/>
    </location>
</feature>
<accession>A0A3E2VJH0</accession>
<dbReference type="Proteomes" id="UP000260025">
    <property type="component" value="Unassembled WGS sequence"/>
</dbReference>
<evidence type="ECO:0000256" key="5">
    <source>
        <dbReference type="ARBA" id="ARBA00023136"/>
    </source>
</evidence>
<dbReference type="PRINTS" id="PR01036">
    <property type="entry name" value="TCRTETB"/>
</dbReference>
<evidence type="ECO:0000259" key="7">
    <source>
        <dbReference type="PROSITE" id="PS50850"/>
    </source>
</evidence>
<dbReference type="Pfam" id="PF07690">
    <property type="entry name" value="MFS_1"/>
    <property type="match status" value="1"/>
</dbReference>
<evidence type="ECO:0000313" key="9">
    <source>
        <dbReference type="Proteomes" id="UP000260025"/>
    </source>
</evidence>
<feature type="transmembrane region" description="Helical" evidence="6">
    <location>
        <begin position="207"/>
        <end position="229"/>
    </location>
</feature>
<dbReference type="PANTHER" id="PTHR42718">
    <property type="entry name" value="MAJOR FACILITATOR SUPERFAMILY MULTIDRUG TRANSPORTER MFSC"/>
    <property type="match status" value="1"/>
</dbReference>
<feature type="transmembrane region" description="Helical" evidence="6">
    <location>
        <begin position="56"/>
        <end position="78"/>
    </location>
</feature>
<dbReference type="RefSeq" id="WP_117444691.1">
    <property type="nucleotide sequence ID" value="NZ_JAJFEN010000044.1"/>
</dbReference>
<feature type="transmembrane region" description="Helical" evidence="6">
    <location>
        <begin position="376"/>
        <end position="404"/>
    </location>
</feature>
<name>A0A3E2VJH0_CLOIN</name>
<dbReference type="OrthoDB" id="9816041at2"/>
<feature type="transmembrane region" description="Helical" evidence="6">
    <location>
        <begin position="85"/>
        <end position="105"/>
    </location>
</feature>
<feature type="transmembrane region" description="Helical" evidence="6">
    <location>
        <begin position="241"/>
        <end position="261"/>
    </location>
</feature>
<dbReference type="InterPro" id="IPR020846">
    <property type="entry name" value="MFS_dom"/>
</dbReference>
<feature type="transmembrane region" description="Helical" evidence="6">
    <location>
        <begin position="111"/>
        <end position="132"/>
    </location>
</feature>
<sequence length="532" mass="55959">METVQKQKKQMLYLPLIVLMFTQIGTSGDNAVLSVATNALISALHASMNDIQLANMVYSLCAGAFMVAGGMLGIIIGWKKNFRIGVILAIIGEVMLAISTNVVMFTWGGRLLVGLGASFMIPSVLGLIPGIYSGKERVFAFGAIGAATGIAAAAGPIVAGFLLDAFGFRIAFGALAVYFFLILIGSMAIPEVERSAKKLKMDVRGTIVAAIGLFLFLIGISKISVWGLITPLQAPFTLFGISPSLPLALLGIVILAFLVVMEKSIEQKNGCALLPSSFLKSAQVRAGLFASAIVFLYLGGTVMLVNPYLQVVGGFNAVQTGVAMICVGAPMFVASMGVPKYAAQVHPKTILRIGYILLAASVIPMAFSLQEHGVSIGMYIGLIIAGIGQGMLSAQASNVVALAVNERDAQQSGGIQATARNVGQAIGVAVLGMVMIFTINANLGSSMEKDTLLCASLVQQEEAKNVSFMSDEAFIASLSDLTMKPQEQQELVHLNAQARMHSTQYALYVLGILSLVCIFSTGGITITKKEQA</sequence>
<evidence type="ECO:0000256" key="1">
    <source>
        <dbReference type="ARBA" id="ARBA00004651"/>
    </source>
</evidence>
<dbReference type="PROSITE" id="PS50850">
    <property type="entry name" value="MFS"/>
    <property type="match status" value="1"/>
</dbReference>
<evidence type="ECO:0000256" key="3">
    <source>
        <dbReference type="ARBA" id="ARBA00022692"/>
    </source>
</evidence>
<feature type="transmembrane region" description="Helical" evidence="6">
    <location>
        <begin position="168"/>
        <end position="186"/>
    </location>
</feature>
<organism evidence="8 9">
    <name type="scientific">Clostridium innocuum</name>
    <dbReference type="NCBI Taxonomy" id="1522"/>
    <lineage>
        <taxon>Bacteria</taxon>
        <taxon>Bacillati</taxon>
        <taxon>Bacillota</taxon>
        <taxon>Clostridia</taxon>
        <taxon>Eubacteriales</taxon>
        <taxon>Clostridiaceae</taxon>
        <taxon>Clostridium</taxon>
    </lineage>
</organism>
<keyword evidence="4 6" id="KW-1133">Transmembrane helix</keyword>
<evidence type="ECO:0000313" key="8">
    <source>
        <dbReference type="EMBL" id="RGC10358.1"/>
    </source>
</evidence>
<dbReference type="EMBL" id="QVEV01000045">
    <property type="protein sequence ID" value="RGC10358.1"/>
    <property type="molecule type" value="Genomic_DNA"/>
</dbReference>
<proteinExistence type="predicted"/>
<comment type="subcellular location">
    <subcellularLocation>
        <location evidence="1">Cell membrane</location>
        <topology evidence="1">Multi-pass membrane protein</topology>
    </subcellularLocation>
</comment>
<keyword evidence="2" id="KW-0813">Transport</keyword>
<feature type="transmembrane region" description="Helical" evidence="6">
    <location>
        <begin position="12"/>
        <end position="36"/>
    </location>
</feature>
<feature type="transmembrane region" description="Helical" evidence="6">
    <location>
        <begin position="282"/>
        <end position="305"/>
    </location>
</feature>
<feature type="transmembrane region" description="Helical" evidence="6">
    <location>
        <begin position="425"/>
        <end position="443"/>
    </location>
</feature>
<keyword evidence="3 6" id="KW-0812">Transmembrane</keyword>
<evidence type="ECO:0000256" key="4">
    <source>
        <dbReference type="ARBA" id="ARBA00022989"/>
    </source>
</evidence>
<feature type="domain" description="Major facilitator superfamily (MFS) profile" evidence="7">
    <location>
        <begin position="15"/>
        <end position="488"/>
    </location>
</feature>
<protein>
    <submittedName>
        <fullName evidence="8">MFS transporter</fullName>
    </submittedName>
</protein>